<sequence length="741" mass="79581">MISRPPFPPNSLGRSTRSRRSPASSPCPRRFRGPRRSVARASRCGSSLSAIWRCFHERKSLRHPPASRPRSRLQRRGEGRRHGGAPDPLTMLGAEEYNGLCKAVTALGRVCPWRSSPSTAPARSPPSSLPRGRRSRRRGRRCRLHDAPDARPLGDLPADHDGDGAGRDRGRAHRVLRGGDARHRFDPLSAGGLSGGPRQRWFRVRSRYAGLRRGPFLRPRPRHRPREIDPSPRRDQRRPRPCDRRAPRKPRGRLRDRHVRRPPSAPAAGPSRRRREPPLGGNLANIFATLSAALGARFLGLRVLTPAEATVVPSSPTAGAGVYASRARPRVALKLVDPIAGSGGAQWVDCVPLSTLEFPDLPQANTKAVLEPDVDGLAETVTILGARRSGSVIQLEIENLRPPGAGAPLVTGPSPLQWSPKRTYLVAIKMALGEERYATQVHEIMRRLHRSGDGARTRPRVVARGFYGARRLELPMTLASARSATDRWQTLTTADLEAWDVALTAAVDADAGGTWTPSAVVSFVSPGSVGGVALPVLQAAAGGAIAFETGSTVAPAKVTFDTGYLQYNPPFDDYRASSAAPANRHASQGCAAHGDYASFRANGARVWFPVRVADGVAPLFVDVVVVIRAAWGVAGTKPDQVPRARVVAVDADGAITVLTPPGVTTGADGDGFVPVTLGASVAAATFRLSLTLLSVIADLSRYTYFVEVMEESGANAWTDPTKAAYVTVGEVIASIYDSRAS</sequence>
<protein>
    <submittedName>
        <fullName evidence="2">Uncharacterized protein</fullName>
    </submittedName>
</protein>
<feature type="region of interest" description="Disordered" evidence="1">
    <location>
        <begin position="61"/>
        <end position="91"/>
    </location>
</feature>
<comment type="caution">
    <text evidence="2">The sequence shown here is derived from an EMBL/GenBank/DDBJ whole genome shotgun (WGS) entry which is preliminary data.</text>
</comment>
<proteinExistence type="predicted"/>
<dbReference type="EMBL" id="JAOYFB010000041">
    <property type="protein sequence ID" value="KAK4045220.1"/>
    <property type="molecule type" value="Genomic_DNA"/>
</dbReference>
<dbReference type="Proteomes" id="UP001234178">
    <property type="component" value="Unassembled WGS sequence"/>
</dbReference>
<accession>A0ABR0B9F9</accession>
<feature type="region of interest" description="Disordered" evidence="1">
    <location>
        <begin position="114"/>
        <end position="198"/>
    </location>
</feature>
<evidence type="ECO:0000256" key="1">
    <source>
        <dbReference type="SAM" id="MobiDB-lite"/>
    </source>
</evidence>
<feature type="compositionally biased region" description="Basic residues" evidence="1">
    <location>
        <begin position="246"/>
        <end position="261"/>
    </location>
</feature>
<evidence type="ECO:0000313" key="3">
    <source>
        <dbReference type="Proteomes" id="UP001234178"/>
    </source>
</evidence>
<keyword evidence="3" id="KW-1185">Reference proteome</keyword>
<feature type="compositionally biased region" description="Basic and acidic residues" evidence="1">
    <location>
        <begin position="157"/>
        <end position="169"/>
    </location>
</feature>
<feature type="region of interest" description="Disordered" evidence="1">
    <location>
        <begin position="213"/>
        <end position="280"/>
    </location>
</feature>
<feature type="region of interest" description="Disordered" evidence="1">
    <location>
        <begin position="1"/>
        <end position="42"/>
    </location>
</feature>
<gene>
    <name evidence="2" type="ORF">OUZ56_032628</name>
</gene>
<organism evidence="2 3">
    <name type="scientific">Daphnia magna</name>
    <dbReference type="NCBI Taxonomy" id="35525"/>
    <lineage>
        <taxon>Eukaryota</taxon>
        <taxon>Metazoa</taxon>
        <taxon>Ecdysozoa</taxon>
        <taxon>Arthropoda</taxon>
        <taxon>Crustacea</taxon>
        <taxon>Branchiopoda</taxon>
        <taxon>Diplostraca</taxon>
        <taxon>Cladocera</taxon>
        <taxon>Anomopoda</taxon>
        <taxon>Daphniidae</taxon>
        <taxon>Daphnia</taxon>
    </lineage>
</organism>
<feature type="compositionally biased region" description="Basic residues" evidence="1">
    <location>
        <begin position="131"/>
        <end position="143"/>
    </location>
</feature>
<name>A0ABR0B9F9_9CRUS</name>
<evidence type="ECO:0000313" key="2">
    <source>
        <dbReference type="EMBL" id="KAK4045220.1"/>
    </source>
</evidence>
<feature type="compositionally biased region" description="Basic and acidic residues" evidence="1">
    <location>
        <begin position="177"/>
        <end position="186"/>
    </location>
</feature>
<feature type="compositionally biased region" description="Basic residues" evidence="1">
    <location>
        <begin position="29"/>
        <end position="38"/>
    </location>
</feature>
<reference evidence="2 3" key="1">
    <citation type="journal article" date="2023" name="Nucleic Acids Res.">
        <title>The hologenome of Daphnia magna reveals possible DNA methylation and microbiome-mediated evolution of the host genome.</title>
        <authorList>
            <person name="Chaturvedi A."/>
            <person name="Li X."/>
            <person name="Dhandapani V."/>
            <person name="Marshall H."/>
            <person name="Kissane S."/>
            <person name="Cuenca-Cambronero M."/>
            <person name="Asole G."/>
            <person name="Calvet F."/>
            <person name="Ruiz-Romero M."/>
            <person name="Marangio P."/>
            <person name="Guigo R."/>
            <person name="Rago D."/>
            <person name="Mirbahai L."/>
            <person name="Eastwood N."/>
            <person name="Colbourne J.K."/>
            <person name="Zhou J."/>
            <person name="Mallon E."/>
            <person name="Orsini L."/>
        </authorList>
    </citation>
    <scope>NUCLEOTIDE SEQUENCE [LARGE SCALE GENOMIC DNA]</scope>
    <source>
        <strain evidence="2">LRV0_1</strain>
    </source>
</reference>
<feature type="compositionally biased region" description="Basic and acidic residues" evidence="1">
    <location>
        <begin position="226"/>
        <end position="245"/>
    </location>
</feature>